<dbReference type="Pfam" id="PF23354">
    <property type="entry name" value="TPR_NUP160_120_M"/>
    <property type="match status" value="1"/>
</dbReference>
<dbReference type="OMA" id="TLWKNNM"/>
<keyword evidence="9" id="KW-1185">Reference proteome</keyword>
<evidence type="ECO:0000259" key="7">
    <source>
        <dbReference type="Pfam" id="PF23354"/>
    </source>
</evidence>
<dbReference type="EnsemblMetazoa" id="XM_038197284.1">
    <property type="protein sequence ID" value="XP_038053212.1"/>
    <property type="gene ID" value="LOC119725735"/>
</dbReference>
<evidence type="ECO:0000256" key="1">
    <source>
        <dbReference type="ARBA" id="ARBA00004123"/>
    </source>
</evidence>
<reference evidence="8" key="1">
    <citation type="submission" date="2022-11" db="UniProtKB">
        <authorList>
            <consortium name="EnsemblMetazoa"/>
        </authorList>
    </citation>
    <scope>IDENTIFICATION</scope>
</reference>
<proteinExistence type="predicted"/>
<dbReference type="OrthoDB" id="67716at2759"/>
<evidence type="ECO:0000313" key="8">
    <source>
        <dbReference type="EnsemblMetazoa" id="XP_038053212.1"/>
    </source>
</evidence>
<evidence type="ECO:0000256" key="2">
    <source>
        <dbReference type="ARBA" id="ARBA00022448"/>
    </source>
</evidence>
<feature type="domain" description="Nucleoporin Nup120/160 beta-propeller" evidence="4">
    <location>
        <begin position="61"/>
        <end position="545"/>
    </location>
</feature>
<evidence type="ECO:0008006" key="10">
    <source>
        <dbReference type="Google" id="ProtNLM"/>
    </source>
</evidence>
<evidence type="ECO:0000313" key="9">
    <source>
        <dbReference type="Proteomes" id="UP000887568"/>
    </source>
</evidence>
<dbReference type="Proteomes" id="UP000887568">
    <property type="component" value="Unplaced"/>
</dbReference>
<dbReference type="InterPro" id="IPR056535">
    <property type="entry name" value="TPR_NUP160_M"/>
</dbReference>
<name>A0A913ZN99_PATMI</name>
<dbReference type="InterPro" id="IPR021717">
    <property type="entry name" value="Nucleoporin_Nup160"/>
</dbReference>
<feature type="domain" description="NUP160 C-terminal TPR" evidence="6">
    <location>
        <begin position="1170"/>
        <end position="1427"/>
    </location>
</feature>
<evidence type="ECO:0000259" key="4">
    <source>
        <dbReference type="Pfam" id="PF11715"/>
    </source>
</evidence>
<evidence type="ECO:0000256" key="3">
    <source>
        <dbReference type="ARBA" id="ARBA00023242"/>
    </source>
</evidence>
<accession>A0A913ZN99</accession>
<feature type="domain" description="NUP160 helical" evidence="5">
    <location>
        <begin position="569"/>
        <end position="814"/>
    </location>
</feature>
<sequence>MAEPSSFHEVTLLRGEFPRFKELTVSTGASQGVLQDVNLPDCAGGYAYRDSGRVASVTRNRFIYWRSSRDILEFHEVSLDHNLTGNAVSLLLQDAPILPRITLHETHSHVIILIATINSVHRLILPHPNRLPRNDVYSHHASLPSIFADVSIASIRDTTNFHVIGQGGSATYEFQTSSSWLTSEGEAMFALATNAGSVVVVKLPPIGIQGIVTQHELKQATVMQRLWTGLVPAAMRRGQESMESATSLTLHPLNYDLFAFCACKDHKLRMWSCKSQSCVLTVDVLDYISSSSGLTDQPATRHEIQTALGSDQRTLVLGIYLSFTTQSQFLVLQPVLQDGQYRLIEVALLNDDRRNTLVDFGLNLSTLWAVWNSPTGETLVKFTTYEGNSIGERAWNSVFMEPIPTPDVMVPPFLEPREAYLDIIFHPGRFSMQSVSRALNIYSRSSGSAYTSLTDLALQTPDLLREEVTAVIEAELQQKVGGSEMSQEEYRDVLEQSWSRFYTCCVQYHEVASKPLGIMLDPSTGMVCLVKKNLLSVLRPCDAVEHLYLAPSRGVSLQDFEGVPFVIADKTLCRDLITLSDCVKMISQTLSLEIKMSFEHDVSQLEKPDVIAQQIAGDLLGETMDSPQLPSITFVQRLTSRLQSLQDPIRAVLTLLNAMDLAEGDPMSLMLDDGVNDAMEHLSTSQLFTSSQGVAVLAASFIQMSYTRYQLLRDLLILECAMVKLGDQASLSADALDDLDSDIISETASCLLAYYSLYWVGNCLASTVPTNSLEANLRQLAALEISDSTAGLALSLTQTRSSDKTLTPTLAELFLDGVGGSQMRSKVTKAGYMKKNECETWTEVLQPCVVSLAQMIWPISGSFLFPEFLMGKCQYTQLQEYIRLLNPWCDWNISSRHFLLGHCLLNSGEPRKALTCFLKASHRIANEDFLLNKLLLTEELEGKKLDILYYLKVIRLLEQFSLPDLVISLANTALSVADDDDPNVPTLWSKVFKYQLELGHNDEAYAAMATNPDPERRRDCLRQFIVVLCQRAQTKELCQYPYIDLHDEVVSIMESRARSVDLLTTHNYYDLLYAFHIFRGNYRKAGSAMYEHAVRLGLEVPTLDGLRKQAKCYLAAMNALELVNQDFAWIVKPVAVDEANPEDMVGASPKRNYEGEVLQQPVKRQVKVIELCDLRKEFQLVDARLKLANHDPESVHTSMGPILSADETISFLVQAGLFDAACAVCKTFKLDLTPVFEGLATKCVKLSLNGLSETAWKWLSVNDLGTLHPSRELGPADLAWQLLKRYLEKHDKVGDHTHYKCVINKLLSLGYHLPIWLVSDYKRLNPASLLLLYITYDMLEEATSLMLEYIDAVCGKGSEYFGLTTSLRETSPSVWLPYQSIDHLLTALKDQTDPALKQLYSDLNEKLDSYHSNVKVVSKEMIRMRSLGANAT</sequence>
<dbReference type="PANTHER" id="PTHR21286">
    <property type="entry name" value="NUCLEAR PORE COMPLEX PROTEIN NUP160"/>
    <property type="match status" value="1"/>
</dbReference>
<evidence type="ECO:0000259" key="6">
    <source>
        <dbReference type="Pfam" id="PF23347"/>
    </source>
</evidence>
<dbReference type="GO" id="GO:0005643">
    <property type="term" value="C:nuclear pore"/>
    <property type="evidence" value="ECO:0007669"/>
    <property type="project" value="UniProtKB-ARBA"/>
</dbReference>
<protein>
    <recommendedName>
        <fullName evidence="10">Nuclear pore complex protein Nup160</fullName>
    </recommendedName>
</protein>
<dbReference type="PANTHER" id="PTHR21286:SF0">
    <property type="entry name" value="NUCLEAR PORE COMPLEX PROTEIN NUP160"/>
    <property type="match status" value="1"/>
</dbReference>
<dbReference type="InterPro" id="IPR056547">
    <property type="entry name" value="NUP160_helical"/>
</dbReference>
<dbReference type="InterPro" id="IPR059141">
    <property type="entry name" value="Beta-prop_Nup120_160"/>
</dbReference>
<comment type="subcellular location">
    <subcellularLocation>
        <location evidence="1">Nucleus</location>
    </subcellularLocation>
</comment>
<dbReference type="Pfam" id="PF23347">
    <property type="entry name" value="TPR_Nup160_C"/>
    <property type="match status" value="1"/>
</dbReference>
<dbReference type="InterPro" id="IPR056536">
    <property type="entry name" value="TPR_NUP160_C"/>
</dbReference>
<organism evidence="8 9">
    <name type="scientific">Patiria miniata</name>
    <name type="common">Bat star</name>
    <name type="synonym">Asterina miniata</name>
    <dbReference type="NCBI Taxonomy" id="46514"/>
    <lineage>
        <taxon>Eukaryota</taxon>
        <taxon>Metazoa</taxon>
        <taxon>Echinodermata</taxon>
        <taxon>Eleutherozoa</taxon>
        <taxon>Asterozoa</taxon>
        <taxon>Asteroidea</taxon>
        <taxon>Valvatacea</taxon>
        <taxon>Valvatida</taxon>
        <taxon>Asterinidae</taxon>
        <taxon>Patiria</taxon>
    </lineage>
</organism>
<feature type="domain" description="NUP160 middle TPR" evidence="7">
    <location>
        <begin position="857"/>
        <end position="1122"/>
    </location>
</feature>
<dbReference type="Pfam" id="PF11715">
    <property type="entry name" value="Beta-prop_Nup120_160"/>
    <property type="match status" value="1"/>
</dbReference>
<dbReference type="GeneID" id="119725735"/>
<dbReference type="GO" id="GO:0017056">
    <property type="term" value="F:structural constituent of nuclear pore"/>
    <property type="evidence" value="ECO:0007669"/>
    <property type="project" value="TreeGrafter"/>
</dbReference>
<dbReference type="RefSeq" id="XP_038053212.1">
    <property type="nucleotide sequence ID" value="XM_038197284.1"/>
</dbReference>
<evidence type="ECO:0000259" key="5">
    <source>
        <dbReference type="Pfam" id="PF23345"/>
    </source>
</evidence>
<dbReference type="Pfam" id="PF23345">
    <property type="entry name" value="NUP160_helical"/>
    <property type="match status" value="1"/>
</dbReference>
<keyword evidence="3" id="KW-0539">Nucleus</keyword>
<keyword evidence="2" id="KW-0813">Transport</keyword>